<organism evidence="2 3">
    <name type="scientific">Niveibacterium umoris</name>
    <dbReference type="NCBI Taxonomy" id="1193620"/>
    <lineage>
        <taxon>Bacteria</taxon>
        <taxon>Pseudomonadati</taxon>
        <taxon>Pseudomonadota</taxon>
        <taxon>Betaproteobacteria</taxon>
        <taxon>Rhodocyclales</taxon>
        <taxon>Rhodocyclaceae</taxon>
        <taxon>Niveibacterium</taxon>
    </lineage>
</organism>
<feature type="binding site" evidence="1">
    <location>
        <position position="21"/>
    </location>
    <ligand>
        <name>Zn(2+)</name>
        <dbReference type="ChEBI" id="CHEBI:29105"/>
    </ligand>
</feature>
<keyword evidence="1" id="KW-0479">Metal-binding</keyword>
<protein>
    <submittedName>
        <fullName evidence="2">DNA-3-methyladenine glycosylase I</fullName>
        <ecNumber evidence="2">3.2.2.20</ecNumber>
    </submittedName>
</protein>
<dbReference type="Proteomes" id="UP000561045">
    <property type="component" value="Unassembled WGS sequence"/>
</dbReference>
<name>A0A840BFK6_9RHOO</name>
<dbReference type="AlphaFoldDB" id="A0A840BFK6"/>
<sequence>MCGPLTRCHWVTQDPEYLDYHDTEWGVPVTDEHSLFECLTLEGAQAGLSWLTILRKREGYRRAFAAFDPARVARFDSADVERLVGDAAIVRHRGKIEATIGNARAWLALHERGIDPVVWLWSFVDGYPRQATGPTQSSTAASEQMSRALQRAGFRFVGSTTCHAFMQATGMVNDHAEACFRRAQVAQSAASFSLRKSAP</sequence>
<dbReference type="EC" id="3.2.2.20" evidence="2"/>
<dbReference type="NCBIfam" id="TIGR00624">
    <property type="entry name" value="tag"/>
    <property type="match status" value="1"/>
</dbReference>
<proteinExistence type="predicted"/>
<keyword evidence="2" id="KW-0378">Hydrolase</keyword>
<keyword evidence="2" id="KW-0326">Glycosidase</keyword>
<keyword evidence="3" id="KW-1185">Reference proteome</keyword>
<dbReference type="InterPro" id="IPR004597">
    <property type="entry name" value="Tag"/>
</dbReference>
<dbReference type="SUPFAM" id="SSF48150">
    <property type="entry name" value="DNA-glycosylase"/>
    <property type="match status" value="1"/>
</dbReference>
<evidence type="ECO:0000313" key="2">
    <source>
        <dbReference type="EMBL" id="MBB4011810.1"/>
    </source>
</evidence>
<feature type="binding site" evidence="1">
    <location>
        <position position="175"/>
    </location>
    <ligand>
        <name>Zn(2+)</name>
        <dbReference type="ChEBI" id="CHEBI:29105"/>
    </ligand>
</feature>
<dbReference type="RefSeq" id="WP_183632760.1">
    <property type="nucleotide sequence ID" value="NZ_BAABLE010000011.1"/>
</dbReference>
<reference evidence="2 3" key="1">
    <citation type="submission" date="2020-08" db="EMBL/GenBank/DDBJ databases">
        <title>Genomic Encyclopedia of Type Strains, Phase IV (KMG-IV): sequencing the most valuable type-strain genomes for metagenomic binning, comparative biology and taxonomic classification.</title>
        <authorList>
            <person name="Goeker M."/>
        </authorList>
    </citation>
    <scope>NUCLEOTIDE SEQUENCE [LARGE SCALE GENOMIC DNA]</scope>
    <source>
        <strain evidence="2 3">DSM 106739</strain>
    </source>
</reference>
<evidence type="ECO:0000313" key="3">
    <source>
        <dbReference type="Proteomes" id="UP000561045"/>
    </source>
</evidence>
<dbReference type="PANTHER" id="PTHR30037:SF4">
    <property type="entry name" value="DNA-3-METHYLADENINE GLYCOSYLASE I"/>
    <property type="match status" value="1"/>
</dbReference>
<feature type="binding site" evidence="1">
    <location>
        <position position="8"/>
    </location>
    <ligand>
        <name>Zn(2+)</name>
        <dbReference type="ChEBI" id="CHEBI:29105"/>
    </ligand>
</feature>
<gene>
    <name evidence="2" type="ORF">GGR36_001118</name>
</gene>
<keyword evidence="1" id="KW-0862">Zinc</keyword>
<dbReference type="InterPro" id="IPR052891">
    <property type="entry name" value="DNA-3mA_glycosylase"/>
</dbReference>
<dbReference type="EMBL" id="JACIET010000001">
    <property type="protein sequence ID" value="MBB4011810.1"/>
    <property type="molecule type" value="Genomic_DNA"/>
</dbReference>
<dbReference type="InterPro" id="IPR011257">
    <property type="entry name" value="DNA_glycosylase"/>
</dbReference>
<dbReference type="InterPro" id="IPR005019">
    <property type="entry name" value="Adenine_glyco"/>
</dbReference>
<comment type="caution">
    <text evidence="2">The sequence shown here is derived from an EMBL/GenBank/DDBJ whole genome shotgun (WGS) entry which is preliminary data.</text>
</comment>
<dbReference type="PANTHER" id="PTHR30037">
    <property type="entry name" value="DNA-3-METHYLADENINE GLYCOSYLASE 1"/>
    <property type="match status" value="1"/>
</dbReference>
<dbReference type="GO" id="GO:0006284">
    <property type="term" value="P:base-excision repair"/>
    <property type="evidence" value="ECO:0007669"/>
    <property type="project" value="InterPro"/>
</dbReference>
<feature type="binding site" evidence="1">
    <location>
        <position position="179"/>
    </location>
    <ligand>
        <name>Zn(2+)</name>
        <dbReference type="ChEBI" id="CHEBI:29105"/>
    </ligand>
</feature>
<dbReference type="GO" id="GO:0046872">
    <property type="term" value="F:metal ion binding"/>
    <property type="evidence" value="ECO:0007669"/>
    <property type="project" value="UniProtKB-KW"/>
</dbReference>
<dbReference type="Gene3D" id="1.10.340.30">
    <property type="entry name" value="Hypothetical protein, domain 2"/>
    <property type="match status" value="1"/>
</dbReference>
<dbReference type="Pfam" id="PF03352">
    <property type="entry name" value="Adenine_glyco"/>
    <property type="match status" value="1"/>
</dbReference>
<accession>A0A840BFK6</accession>
<evidence type="ECO:0000256" key="1">
    <source>
        <dbReference type="PIRSR" id="PIRSR604597-1"/>
    </source>
</evidence>
<dbReference type="GO" id="GO:0008725">
    <property type="term" value="F:DNA-3-methyladenine glycosylase activity"/>
    <property type="evidence" value="ECO:0007669"/>
    <property type="project" value="UniProtKB-EC"/>
</dbReference>